<dbReference type="SUPFAM" id="SSF56112">
    <property type="entry name" value="Protein kinase-like (PK-like)"/>
    <property type="match status" value="1"/>
</dbReference>
<dbReference type="Pfam" id="PF02958">
    <property type="entry name" value="EcKL"/>
    <property type="match status" value="1"/>
</dbReference>
<evidence type="ECO:0000313" key="2">
    <source>
        <dbReference type="EMBL" id="RZO76980.1"/>
    </source>
</evidence>
<dbReference type="PANTHER" id="PTHR11012:SF30">
    <property type="entry name" value="PROTEIN KINASE-LIKE DOMAIN-CONTAINING"/>
    <property type="match status" value="1"/>
</dbReference>
<organism evidence="2 3">
    <name type="scientific">OM182 bacterium</name>
    <dbReference type="NCBI Taxonomy" id="2510334"/>
    <lineage>
        <taxon>Bacteria</taxon>
        <taxon>Pseudomonadati</taxon>
        <taxon>Pseudomonadota</taxon>
        <taxon>Gammaproteobacteria</taxon>
        <taxon>OMG group</taxon>
        <taxon>OM182 clade</taxon>
    </lineage>
</organism>
<sequence>MASPPTNIDEVKGPWLEDVLGISSLEEFSITSPCVSIGYGSEIGFLKIVCPEPSVPANLIVKVPPKDQQRRKAVLSFGAFQKEIMFYRSIAPKLPIRTPKIYTTELDRNTGAGILLLEDCSRMKSFRFNQKPPLANELEEIVRALARLHAFWWNDTESLARQLPNATSADNKARTYTMEIGWRNWLKSSLPIHLPDSVVKLAHRLSNAPNQLQSHTLGKKEGTLTHMDFHLQNIFYDFENKNDPVVVIDWDSFGIGCGPHDIAYMTSLLPICYRRTHEENILNEYHKELVSLGVKDYDTNEMYSDYQFGSLIATSLQPVLMQLSRDNREDQNLLQELMMRQSQLVFDHHSEDLIN</sequence>
<dbReference type="InterPro" id="IPR004119">
    <property type="entry name" value="EcKL"/>
</dbReference>
<dbReference type="AlphaFoldDB" id="A0A520S3D2"/>
<name>A0A520S3D2_9GAMM</name>
<reference evidence="2 3" key="1">
    <citation type="submission" date="2019-02" db="EMBL/GenBank/DDBJ databases">
        <title>Prokaryotic population dynamics and viral predation in marine succession experiment using metagenomics: the confinement effect.</title>
        <authorList>
            <person name="Haro-Moreno J.M."/>
            <person name="Rodriguez-Valera F."/>
            <person name="Lopez-Perez M."/>
        </authorList>
    </citation>
    <scope>NUCLEOTIDE SEQUENCE [LARGE SCALE GENOMIC DNA]</scope>
    <source>
        <strain evidence="2">MED-G157</strain>
    </source>
</reference>
<dbReference type="Gene3D" id="3.90.1200.10">
    <property type="match status" value="1"/>
</dbReference>
<dbReference type="EMBL" id="SHAG01000006">
    <property type="protein sequence ID" value="RZO76980.1"/>
    <property type="molecule type" value="Genomic_DNA"/>
</dbReference>
<dbReference type="InterPro" id="IPR011009">
    <property type="entry name" value="Kinase-like_dom_sf"/>
</dbReference>
<gene>
    <name evidence="2" type="ORF">EVA68_02875</name>
</gene>
<dbReference type="InterPro" id="IPR015897">
    <property type="entry name" value="CHK_kinase-like"/>
</dbReference>
<feature type="domain" description="CHK kinase-like" evidence="1">
    <location>
        <begin position="115"/>
        <end position="295"/>
    </location>
</feature>
<accession>A0A520S3D2</accession>
<proteinExistence type="predicted"/>
<evidence type="ECO:0000313" key="3">
    <source>
        <dbReference type="Proteomes" id="UP000316199"/>
    </source>
</evidence>
<dbReference type="SMART" id="SM00587">
    <property type="entry name" value="CHK"/>
    <property type="match status" value="1"/>
</dbReference>
<dbReference type="Proteomes" id="UP000316199">
    <property type="component" value="Unassembled WGS sequence"/>
</dbReference>
<protein>
    <submittedName>
        <fullName evidence="2">DUF1679 domain-containing protein</fullName>
    </submittedName>
</protein>
<comment type="caution">
    <text evidence="2">The sequence shown here is derived from an EMBL/GenBank/DDBJ whole genome shotgun (WGS) entry which is preliminary data.</text>
</comment>
<evidence type="ECO:0000259" key="1">
    <source>
        <dbReference type="SMART" id="SM00587"/>
    </source>
</evidence>
<dbReference type="PANTHER" id="PTHR11012">
    <property type="entry name" value="PROTEIN KINASE-LIKE DOMAIN-CONTAINING"/>
    <property type="match status" value="1"/>
</dbReference>